<dbReference type="CDD" id="cd00520">
    <property type="entry name" value="RRF"/>
    <property type="match status" value="1"/>
</dbReference>
<protein>
    <recommendedName>
        <fullName evidence="6">Ribosome-recycling factor</fullName>
        <shortName evidence="6">RRF</shortName>
    </recommendedName>
    <alternativeName>
        <fullName evidence="6">Ribosome-releasing factor</fullName>
    </alternativeName>
</protein>
<dbReference type="Pfam" id="PF01765">
    <property type="entry name" value="RRF"/>
    <property type="match status" value="1"/>
</dbReference>
<organism evidence="9 10">
    <name type="scientific">Sulfurospirillum cavolei</name>
    <dbReference type="NCBI Taxonomy" id="366522"/>
    <lineage>
        <taxon>Bacteria</taxon>
        <taxon>Pseudomonadati</taxon>
        <taxon>Campylobacterota</taxon>
        <taxon>Epsilonproteobacteria</taxon>
        <taxon>Campylobacterales</taxon>
        <taxon>Sulfurospirillaceae</taxon>
        <taxon>Sulfurospirillum</taxon>
    </lineage>
</organism>
<dbReference type="STRING" id="366522.GCA_001548055_02723"/>
<evidence type="ECO:0000256" key="2">
    <source>
        <dbReference type="ARBA" id="ARBA00005912"/>
    </source>
</evidence>
<dbReference type="InterPro" id="IPR023584">
    <property type="entry name" value="Ribosome_recyc_fac_dom"/>
</dbReference>
<dbReference type="PANTHER" id="PTHR20982">
    <property type="entry name" value="RIBOSOME RECYCLING FACTOR"/>
    <property type="match status" value="1"/>
</dbReference>
<dbReference type="NCBIfam" id="TIGR00496">
    <property type="entry name" value="frr"/>
    <property type="match status" value="1"/>
</dbReference>
<evidence type="ECO:0000313" key="10">
    <source>
        <dbReference type="Proteomes" id="UP000231638"/>
    </source>
</evidence>
<dbReference type="InterPro" id="IPR002661">
    <property type="entry name" value="Ribosome_recyc_fac"/>
</dbReference>
<comment type="similarity">
    <text evidence="2 6">Belongs to the RRF family.</text>
</comment>
<dbReference type="GO" id="GO:0005829">
    <property type="term" value="C:cytosol"/>
    <property type="evidence" value="ECO:0007669"/>
    <property type="project" value="GOC"/>
</dbReference>
<dbReference type="AlphaFoldDB" id="A0A2D3WI20"/>
<evidence type="ECO:0000256" key="4">
    <source>
        <dbReference type="ARBA" id="ARBA00022917"/>
    </source>
</evidence>
<sequence length="186" mass="20933">MELNKVYAEQKEHMEKCISALKRDFMTIRSGKVAISILDNIHVDYYGTPTALNQVATVLVSDATTISITPWEKKMLREIEKAIMQANIGVNPNNDGESVKLFFPPMTSEQRKESAKQAKIMGDKAKVAARNVRKDANDQVKKLEKDKLITEDQSKKAQDEVQKITDATVAKIDDLVKDKEAELLKI</sequence>
<dbReference type="Gene3D" id="1.10.132.20">
    <property type="entry name" value="Ribosome-recycling factor"/>
    <property type="match status" value="1"/>
</dbReference>
<evidence type="ECO:0000313" key="9">
    <source>
        <dbReference type="EMBL" id="DAB36729.1"/>
    </source>
</evidence>
<dbReference type="Gene3D" id="3.30.1360.40">
    <property type="match status" value="1"/>
</dbReference>
<dbReference type="InterPro" id="IPR036191">
    <property type="entry name" value="RRF_sf"/>
</dbReference>
<accession>A0A2D3WI20</accession>
<dbReference type="EMBL" id="DLUG01000088">
    <property type="protein sequence ID" value="DAB36729.1"/>
    <property type="molecule type" value="Genomic_DNA"/>
</dbReference>
<name>A0A2D3WI20_9BACT</name>
<gene>
    <name evidence="6 9" type="primary">frr</name>
    <name evidence="9" type="ORF">CFH80_03355</name>
</gene>
<dbReference type="FunFam" id="3.30.1360.40:FF:000001">
    <property type="entry name" value="Ribosome-recycling factor"/>
    <property type="match status" value="1"/>
</dbReference>
<evidence type="ECO:0000259" key="8">
    <source>
        <dbReference type="Pfam" id="PF01765"/>
    </source>
</evidence>
<feature type="coiled-coil region" evidence="7">
    <location>
        <begin position="126"/>
        <end position="160"/>
    </location>
</feature>
<proteinExistence type="inferred from homology"/>
<keyword evidence="7" id="KW-0175">Coiled coil</keyword>
<keyword evidence="4 6" id="KW-0648">Protein biosynthesis</keyword>
<evidence type="ECO:0000256" key="5">
    <source>
        <dbReference type="ARBA" id="ARBA00025050"/>
    </source>
</evidence>
<evidence type="ECO:0000256" key="3">
    <source>
        <dbReference type="ARBA" id="ARBA00022490"/>
    </source>
</evidence>
<evidence type="ECO:0000256" key="7">
    <source>
        <dbReference type="SAM" id="Coils"/>
    </source>
</evidence>
<dbReference type="GO" id="GO:0043023">
    <property type="term" value="F:ribosomal large subunit binding"/>
    <property type="evidence" value="ECO:0007669"/>
    <property type="project" value="TreeGrafter"/>
</dbReference>
<dbReference type="HAMAP" id="MF_00040">
    <property type="entry name" value="RRF"/>
    <property type="match status" value="1"/>
</dbReference>
<dbReference type="PANTHER" id="PTHR20982:SF3">
    <property type="entry name" value="MITOCHONDRIAL RIBOSOME RECYCLING FACTOR PSEUDO 1"/>
    <property type="match status" value="1"/>
</dbReference>
<keyword evidence="3 6" id="KW-0963">Cytoplasm</keyword>
<dbReference type="FunFam" id="1.10.132.20:FF:000001">
    <property type="entry name" value="Ribosome-recycling factor"/>
    <property type="match status" value="1"/>
</dbReference>
<comment type="function">
    <text evidence="5 6">Responsible for the release of ribosomes from messenger RNA at the termination of protein biosynthesis. May increase the efficiency of translation by recycling ribosomes from one round of translation to another.</text>
</comment>
<comment type="caution">
    <text evidence="9">The sequence shown here is derived from an EMBL/GenBank/DDBJ whole genome shotgun (WGS) entry which is preliminary data.</text>
</comment>
<evidence type="ECO:0000256" key="1">
    <source>
        <dbReference type="ARBA" id="ARBA00004496"/>
    </source>
</evidence>
<feature type="domain" description="Ribosome recycling factor" evidence="8">
    <location>
        <begin position="21"/>
        <end position="184"/>
    </location>
</feature>
<dbReference type="SUPFAM" id="SSF55194">
    <property type="entry name" value="Ribosome recycling factor, RRF"/>
    <property type="match status" value="1"/>
</dbReference>
<reference evidence="9 10" key="1">
    <citation type="journal article" date="2017" name="Front. Microbiol.">
        <title>Comparative Genomic Analysis of the Class Epsilonproteobacteria and Proposed Reclassification to Epsilonbacteraeota (phyl. nov.).</title>
        <authorList>
            <person name="Waite D.W."/>
            <person name="Vanwonterghem I."/>
            <person name="Rinke C."/>
            <person name="Parks D.H."/>
            <person name="Zhang Y."/>
            <person name="Takai K."/>
            <person name="Sievert S.M."/>
            <person name="Simon J."/>
            <person name="Campbell B.J."/>
            <person name="Hanson T.E."/>
            <person name="Woyke T."/>
            <person name="Klotz M.G."/>
            <person name="Hugenholtz P."/>
        </authorList>
    </citation>
    <scope>NUCLEOTIDE SEQUENCE [LARGE SCALE GENOMIC DNA]</scope>
    <source>
        <strain evidence="9">UBA11420</strain>
    </source>
</reference>
<evidence type="ECO:0000256" key="6">
    <source>
        <dbReference type="HAMAP-Rule" id="MF_00040"/>
    </source>
</evidence>
<comment type="subcellular location">
    <subcellularLocation>
        <location evidence="1 6">Cytoplasm</location>
    </subcellularLocation>
</comment>
<dbReference type="Proteomes" id="UP000231638">
    <property type="component" value="Unassembled WGS sequence"/>
</dbReference>
<dbReference type="GO" id="GO:0002184">
    <property type="term" value="P:cytoplasmic translational termination"/>
    <property type="evidence" value="ECO:0007669"/>
    <property type="project" value="TreeGrafter"/>
</dbReference>